<dbReference type="InterPro" id="IPR036852">
    <property type="entry name" value="Peptidase_S8/S53_dom_sf"/>
</dbReference>
<dbReference type="EMBL" id="MUGW01000037">
    <property type="protein sequence ID" value="OXA86919.1"/>
    <property type="molecule type" value="Genomic_DNA"/>
</dbReference>
<evidence type="ECO:0000256" key="4">
    <source>
        <dbReference type="ARBA" id="ARBA00022825"/>
    </source>
</evidence>
<evidence type="ECO:0000256" key="5">
    <source>
        <dbReference type="PROSITE-ProRule" id="PRU01240"/>
    </source>
</evidence>
<evidence type="ECO:0000256" key="3">
    <source>
        <dbReference type="ARBA" id="ARBA00022801"/>
    </source>
</evidence>
<evidence type="ECO:0000256" key="1">
    <source>
        <dbReference type="ARBA" id="ARBA00011073"/>
    </source>
</evidence>
<evidence type="ECO:0000313" key="7">
    <source>
        <dbReference type="EMBL" id="OXA86919.1"/>
    </source>
</evidence>
<dbReference type="Gene3D" id="3.40.50.200">
    <property type="entry name" value="Peptidase S8/S53 domain"/>
    <property type="match status" value="1"/>
</dbReference>
<comment type="similarity">
    <text evidence="1 5">Belongs to the peptidase S8 family.</text>
</comment>
<feature type="domain" description="Peptidase S8/S53" evidence="6">
    <location>
        <begin position="234"/>
        <end position="513"/>
    </location>
</feature>
<dbReference type="InterPro" id="IPR015500">
    <property type="entry name" value="Peptidase_S8_subtilisin-rel"/>
</dbReference>
<dbReference type="GO" id="GO:0006508">
    <property type="term" value="P:proteolysis"/>
    <property type="evidence" value="ECO:0007669"/>
    <property type="project" value="UniProtKB-KW"/>
</dbReference>
<evidence type="ECO:0000256" key="2">
    <source>
        <dbReference type="ARBA" id="ARBA00022670"/>
    </source>
</evidence>
<comment type="caution">
    <text evidence="7">The sequence shown here is derived from an EMBL/GenBank/DDBJ whole genome shotgun (WGS) entry which is preliminary data.</text>
</comment>
<accession>A0A226GXZ1</accession>
<keyword evidence="3 5" id="KW-0378">Hydrolase</keyword>
<dbReference type="GO" id="GO:0004252">
    <property type="term" value="F:serine-type endopeptidase activity"/>
    <property type="evidence" value="ECO:0007669"/>
    <property type="project" value="UniProtKB-UniRule"/>
</dbReference>
<protein>
    <recommendedName>
        <fullName evidence="6">Peptidase S8/S53 domain-containing protein</fullName>
    </recommendedName>
</protein>
<keyword evidence="2 5" id="KW-0645">Protease</keyword>
<dbReference type="PRINTS" id="PR00723">
    <property type="entry name" value="SUBTILISIN"/>
</dbReference>
<reference evidence="7 8" key="1">
    <citation type="submission" date="2016-11" db="EMBL/GenBank/DDBJ databases">
        <title>Whole genomes of Flavobacteriaceae.</title>
        <authorList>
            <person name="Stine C."/>
            <person name="Li C."/>
            <person name="Tadesse D."/>
        </authorList>
    </citation>
    <scope>NUCLEOTIDE SEQUENCE [LARGE SCALE GENOMIC DNA]</scope>
    <source>
        <strain evidence="7 8">DSM 18292</strain>
    </source>
</reference>
<dbReference type="Pfam" id="PF00082">
    <property type="entry name" value="Peptidase_S8"/>
    <property type="match status" value="1"/>
</dbReference>
<proteinExistence type="inferred from homology"/>
<dbReference type="InterPro" id="IPR050131">
    <property type="entry name" value="Peptidase_S8_subtilisin-like"/>
</dbReference>
<dbReference type="SUPFAM" id="SSF52743">
    <property type="entry name" value="Subtilisin-like"/>
    <property type="match status" value="1"/>
</dbReference>
<dbReference type="PANTHER" id="PTHR43806:SF11">
    <property type="entry name" value="CEREVISIN-RELATED"/>
    <property type="match status" value="1"/>
</dbReference>
<keyword evidence="8" id="KW-1185">Reference proteome</keyword>
<dbReference type="AlphaFoldDB" id="A0A226GXZ1"/>
<sequence>MKSGSVRGGKFGIISVLIIGMLFSCAKDEEGTVNTVSSNGEVFERDTLSVSEINSRIDVIRQAKGEFNWSDATNQMIWSAIVHSENVVTIGYQGDLSGATNKGTSEDQEIKTRLKKMVLTSEMKGIASKKAEEDKLFLGENDTIKFIDVFIHNRETFVNLLKENNIRYIEPSNYAYEIEQKNIMKSASSIYESGCGAAAETLTAGDYTVVAPNAKVPWNFYIHNIPQAWEYSTGAGVTIAVVDTGIADQQSLMGSDFNNGLSQGRTVEKYSTYVDSFWPWATTVTSPNDACGHGTTMNAVAAAPRNNKGFPVGVAYNANLISYKASSGVYIGFYQASRGVEKAFMKLADNNKVKIISMSMGTEGIIPQTKIRDAIKYAYSKNKLIFSAAGTSVQVINNFYGVIFPATMDEVVAVTGIQEGAEFKRCDNCHSGKEVDFTVVMQRTGTKKTVPVLGSVNNTEEYVGGSSVATATMAGVAALVWSKNPTWTRQQVLDKLQRSASLYPSKDAQFGYGNVDVLKAVQ</sequence>
<feature type="active site" description="Charge relay system" evidence="5">
    <location>
        <position position="467"/>
    </location>
</feature>
<dbReference type="Proteomes" id="UP000198345">
    <property type="component" value="Unassembled WGS sequence"/>
</dbReference>
<evidence type="ECO:0000313" key="8">
    <source>
        <dbReference type="Proteomes" id="UP000198345"/>
    </source>
</evidence>
<feature type="active site" description="Charge relay system" evidence="5">
    <location>
        <position position="293"/>
    </location>
</feature>
<dbReference type="PROSITE" id="PS51257">
    <property type="entry name" value="PROKAR_LIPOPROTEIN"/>
    <property type="match status" value="1"/>
</dbReference>
<dbReference type="InterPro" id="IPR000209">
    <property type="entry name" value="Peptidase_S8/S53_dom"/>
</dbReference>
<gene>
    <name evidence="7" type="ORF">B0A66_17055</name>
</gene>
<dbReference type="PROSITE" id="PS51892">
    <property type="entry name" value="SUBTILASE"/>
    <property type="match status" value="1"/>
</dbReference>
<keyword evidence="4 5" id="KW-0720">Serine protease</keyword>
<dbReference type="CDD" id="cd00306">
    <property type="entry name" value="Peptidases_S8_S53"/>
    <property type="match status" value="1"/>
</dbReference>
<organism evidence="7 8">
    <name type="scientific">Flavobacterium hercynium</name>
    <dbReference type="NCBI Taxonomy" id="387094"/>
    <lineage>
        <taxon>Bacteria</taxon>
        <taxon>Pseudomonadati</taxon>
        <taxon>Bacteroidota</taxon>
        <taxon>Flavobacteriia</taxon>
        <taxon>Flavobacteriales</taxon>
        <taxon>Flavobacteriaceae</taxon>
        <taxon>Flavobacterium</taxon>
    </lineage>
</organism>
<feature type="active site" description="Charge relay system" evidence="5">
    <location>
        <position position="243"/>
    </location>
</feature>
<evidence type="ECO:0000259" key="6">
    <source>
        <dbReference type="Pfam" id="PF00082"/>
    </source>
</evidence>
<name>A0A226GXZ1_9FLAO</name>
<dbReference type="PANTHER" id="PTHR43806">
    <property type="entry name" value="PEPTIDASE S8"/>
    <property type="match status" value="1"/>
</dbReference>